<feature type="non-terminal residue" evidence="5">
    <location>
        <position position="1"/>
    </location>
</feature>
<protein>
    <submittedName>
        <fullName evidence="5">Uncharacterized protein</fullName>
    </submittedName>
</protein>
<keyword evidence="2" id="KW-1015">Disulfide bond</keyword>
<dbReference type="PANTHER" id="PTHR36710">
    <property type="entry name" value="PECTINESTERASE INHIBITOR-LIKE"/>
    <property type="match status" value="1"/>
</dbReference>
<dbReference type="SUPFAM" id="SSF101148">
    <property type="entry name" value="Plant invertase/pectin methylesterase inhibitor"/>
    <property type="match status" value="1"/>
</dbReference>
<name>A0ABS8VFS9_DATST</name>
<dbReference type="PANTHER" id="PTHR36710:SF1">
    <property type="entry name" value="F14J9.2 PROTEIN"/>
    <property type="match status" value="1"/>
</dbReference>
<evidence type="ECO:0000256" key="1">
    <source>
        <dbReference type="ARBA" id="ARBA00022729"/>
    </source>
</evidence>
<evidence type="ECO:0000256" key="2">
    <source>
        <dbReference type="ARBA" id="ARBA00023157"/>
    </source>
</evidence>
<proteinExistence type="inferred from homology"/>
<keyword evidence="1" id="KW-0732">Signal</keyword>
<dbReference type="Gene3D" id="1.20.140.40">
    <property type="entry name" value="Invertase/pectin methylesterase inhibitor family protein"/>
    <property type="match status" value="1"/>
</dbReference>
<dbReference type="EMBL" id="JACEIK010004469">
    <property type="protein sequence ID" value="MCD9645559.1"/>
    <property type="molecule type" value="Genomic_DNA"/>
</dbReference>
<sequence>SIGELYNEIRLGHCGVDGENGGSGRGAEWRKKDLRGDGKNGQNLPHHPYVPIEVTSVAIHQSLQNASNNRVFIETSKEKEKDKEIQDLYAICDSGYGFLIDELQDAIQSLAKRDYNALENALFKCPRFVSDCRNVLDSKITPEMLDRSRKQFDLVLMSQIAEGLIKQ</sequence>
<keyword evidence="6" id="KW-1185">Reference proteome</keyword>
<comment type="similarity">
    <text evidence="3">Belongs to the PMEI family.</text>
</comment>
<dbReference type="NCBIfam" id="TIGR01614">
    <property type="entry name" value="PME_inhib"/>
    <property type="match status" value="1"/>
</dbReference>
<dbReference type="InterPro" id="IPR035513">
    <property type="entry name" value="Invertase/methylesterase_inhib"/>
</dbReference>
<evidence type="ECO:0000313" key="5">
    <source>
        <dbReference type="EMBL" id="MCD9645559.1"/>
    </source>
</evidence>
<comment type="caution">
    <text evidence="5">The sequence shown here is derived from an EMBL/GenBank/DDBJ whole genome shotgun (WGS) entry which is preliminary data.</text>
</comment>
<dbReference type="InterPro" id="IPR052421">
    <property type="entry name" value="PCW_Enzyme_Inhibitor"/>
</dbReference>
<accession>A0ABS8VFS9</accession>
<feature type="region of interest" description="Disordered" evidence="4">
    <location>
        <begin position="20"/>
        <end position="46"/>
    </location>
</feature>
<evidence type="ECO:0000256" key="3">
    <source>
        <dbReference type="ARBA" id="ARBA00038471"/>
    </source>
</evidence>
<reference evidence="5 6" key="1">
    <citation type="journal article" date="2021" name="BMC Genomics">
        <title>Datura genome reveals duplications of psychoactive alkaloid biosynthetic genes and high mutation rate following tissue culture.</title>
        <authorList>
            <person name="Rajewski A."/>
            <person name="Carter-House D."/>
            <person name="Stajich J."/>
            <person name="Litt A."/>
        </authorList>
    </citation>
    <scope>NUCLEOTIDE SEQUENCE [LARGE SCALE GENOMIC DNA]</scope>
    <source>
        <strain evidence="5">AR-01</strain>
    </source>
</reference>
<gene>
    <name evidence="5" type="ORF">HAX54_034558</name>
</gene>
<feature type="compositionally biased region" description="Basic and acidic residues" evidence="4">
    <location>
        <begin position="27"/>
        <end position="38"/>
    </location>
</feature>
<dbReference type="InterPro" id="IPR006501">
    <property type="entry name" value="Pectinesterase_inhib_dom"/>
</dbReference>
<dbReference type="Proteomes" id="UP000823775">
    <property type="component" value="Unassembled WGS sequence"/>
</dbReference>
<evidence type="ECO:0000313" key="6">
    <source>
        <dbReference type="Proteomes" id="UP000823775"/>
    </source>
</evidence>
<organism evidence="5 6">
    <name type="scientific">Datura stramonium</name>
    <name type="common">Jimsonweed</name>
    <name type="synonym">Common thornapple</name>
    <dbReference type="NCBI Taxonomy" id="4076"/>
    <lineage>
        <taxon>Eukaryota</taxon>
        <taxon>Viridiplantae</taxon>
        <taxon>Streptophyta</taxon>
        <taxon>Embryophyta</taxon>
        <taxon>Tracheophyta</taxon>
        <taxon>Spermatophyta</taxon>
        <taxon>Magnoliopsida</taxon>
        <taxon>eudicotyledons</taxon>
        <taxon>Gunneridae</taxon>
        <taxon>Pentapetalae</taxon>
        <taxon>asterids</taxon>
        <taxon>lamiids</taxon>
        <taxon>Solanales</taxon>
        <taxon>Solanaceae</taxon>
        <taxon>Solanoideae</taxon>
        <taxon>Datureae</taxon>
        <taxon>Datura</taxon>
    </lineage>
</organism>
<evidence type="ECO:0000256" key="4">
    <source>
        <dbReference type="SAM" id="MobiDB-lite"/>
    </source>
</evidence>